<dbReference type="KEGG" id="ath:AT3G52020"/>
<evidence type="ECO:0000256" key="11">
    <source>
        <dbReference type="RuleBase" id="RU361156"/>
    </source>
</evidence>
<dbReference type="GO" id="GO:0004185">
    <property type="term" value="F:serine-type carboxypeptidase activity"/>
    <property type="evidence" value="ECO:0007669"/>
    <property type="project" value="UniProtKB-UniRule"/>
</dbReference>
<dbReference type="ExpressionAtlas" id="A0A178VMY5">
    <property type="expression patterns" value="baseline and differential"/>
</dbReference>
<dbReference type="GO" id="GO:0005576">
    <property type="term" value="C:extracellular region"/>
    <property type="evidence" value="ECO:0007669"/>
    <property type="project" value="UniProtKB-SubCell"/>
</dbReference>
<evidence type="ECO:0000256" key="6">
    <source>
        <dbReference type="ARBA" id="ARBA00022729"/>
    </source>
</evidence>
<dbReference type="OMA" id="WIACPRT"/>
<dbReference type="FunFam" id="3.40.50.11320:FF:000002">
    <property type="entry name" value="Carboxypeptidase"/>
    <property type="match status" value="1"/>
</dbReference>
<evidence type="ECO:0000256" key="9">
    <source>
        <dbReference type="ARBA" id="ARBA00023180"/>
    </source>
</evidence>
<dbReference type="SUPFAM" id="SSF53474">
    <property type="entry name" value="alpha/beta-Hydrolases"/>
    <property type="match status" value="1"/>
</dbReference>
<dbReference type="AlphaFoldDB" id="A0A178VMY5"/>
<evidence type="ECO:0000256" key="10">
    <source>
        <dbReference type="ARBA" id="ARBA00037399"/>
    </source>
</evidence>
<dbReference type="GO" id="GO:0006508">
    <property type="term" value="P:proteolysis"/>
    <property type="evidence" value="ECO:0007669"/>
    <property type="project" value="UniProtKB-KW"/>
</dbReference>
<comment type="similarity">
    <text evidence="2 11">Belongs to the peptidase S10 family.</text>
</comment>
<gene>
    <name evidence="12" type="ordered locus">AXX17_At3g46410</name>
</gene>
<keyword evidence="8" id="KW-1015">Disulfide bond</keyword>
<dbReference type="SMR" id="A0A178VMY5"/>
<dbReference type="Gene3D" id="3.40.50.1820">
    <property type="entry name" value="alpha/beta hydrolase"/>
    <property type="match status" value="1"/>
</dbReference>
<keyword evidence="6 11" id="KW-0732">Signal</keyword>
<dbReference type="PRINTS" id="PR00724">
    <property type="entry name" value="CRBOXYPTASEC"/>
</dbReference>
<dbReference type="EMBL" id="LUHQ01000003">
    <property type="protein sequence ID" value="OAP06473.1"/>
    <property type="molecule type" value="Genomic_DNA"/>
</dbReference>
<organism evidence="12 13">
    <name type="scientific">Arabidopsis thaliana</name>
    <name type="common">Mouse-ear cress</name>
    <dbReference type="NCBI Taxonomy" id="3702"/>
    <lineage>
        <taxon>Eukaryota</taxon>
        <taxon>Viridiplantae</taxon>
        <taxon>Streptophyta</taxon>
        <taxon>Embryophyta</taxon>
        <taxon>Tracheophyta</taxon>
        <taxon>Spermatophyta</taxon>
        <taxon>Magnoliopsida</taxon>
        <taxon>eudicotyledons</taxon>
        <taxon>Gunneridae</taxon>
        <taxon>Pentapetalae</taxon>
        <taxon>rosids</taxon>
        <taxon>malvids</taxon>
        <taxon>Brassicales</taxon>
        <taxon>Brassicaceae</taxon>
        <taxon>Camelineae</taxon>
        <taxon>Arabidopsis</taxon>
    </lineage>
</organism>
<evidence type="ECO:0000256" key="1">
    <source>
        <dbReference type="ARBA" id="ARBA00004613"/>
    </source>
</evidence>
<proteinExistence type="inferred from homology"/>
<dbReference type="InterPro" id="IPR033124">
    <property type="entry name" value="Ser_caboxypep_his_AS"/>
</dbReference>
<dbReference type="InterPro" id="IPR018202">
    <property type="entry name" value="Ser_caboxypep_ser_AS"/>
</dbReference>
<evidence type="ECO:0000313" key="12">
    <source>
        <dbReference type="EMBL" id="OAP06473.1"/>
    </source>
</evidence>
<dbReference type="Gene3D" id="3.40.50.12670">
    <property type="match status" value="1"/>
</dbReference>
<sequence>MGELQDWSVTTCLLLLLFQASQIHCTSQTHVLNRLLYRSKRGFGSSVDTNHLNAIRHLSVSSPQNTSGVNQQEQKERDLIENLPGQPSVSFRQYGGYVTVNESAGRSLYYYFVEATKTKKSLPLVLWLNGGPGCSSLYGAFQELGPFRIYGDGKTLYTNPYSWNNVANILFLESPVGTGFSYTNTESDLENPGDMKAAADKYIFLVKWLERFPEYKGREFYIAGESYAGHYVPQLAQTILVHNKNQNFINLRGILIGNPTLNDIVETTGSFDYLVSHALLSQDSLLSYKENCATDTPKMEVDCIALSMKIDDDIKKMNLYNILTPTCINATLTPLTNQSKECTTVLQYEPCGMQYIAAYLNREDVQRSMHVTKLPHTWMLCNEATGFNWNQTDYSASMLPILKELMKHDQLRVWVYTGDTDTVIPLTVTMHALKMMNLTAVTDWLPWFSEGQVGGFTEEYKGNFRYATVIGAGHEVPLYKPKAALTLFKHFIRNSPLPLTP</sequence>
<comment type="caution">
    <text evidence="12">The sequence shown here is derived from an EMBL/GenBank/DDBJ whole genome shotgun (WGS) entry which is preliminary data.</text>
</comment>
<dbReference type="PhylomeDB" id="A0A178VMY5"/>
<name>A0A178VMY5_ARATH</name>
<dbReference type="PANTHER" id="PTHR11802:SF132">
    <property type="entry name" value="SERINE CARBOXYPEPTIDASE-LIKE 36-RELATED"/>
    <property type="match status" value="1"/>
</dbReference>
<evidence type="ECO:0000256" key="4">
    <source>
        <dbReference type="ARBA" id="ARBA00022645"/>
    </source>
</evidence>
<evidence type="ECO:0000256" key="8">
    <source>
        <dbReference type="ARBA" id="ARBA00023157"/>
    </source>
</evidence>
<dbReference type="PANTHER" id="PTHR11802">
    <property type="entry name" value="SERINE PROTEASE FAMILY S10 SERINE CARBOXYPEPTIDASE"/>
    <property type="match status" value="1"/>
</dbReference>
<dbReference type="FunFam" id="3.40.50.1820:FF:000579">
    <property type="entry name" value="Carboxypeptidase"/>
    <property type="match status" value="1"/>
</dbReference>
<dbReference type="Pfam" id="PF00450">
    <property type="entry name" value="Peptidase_S10"/>
    <property type="match status" value="1"/>
</dbReference>
<evidence type="ECO:0000256" key="2">
    <source>
        <dbReference type="ARBA" id="ARBA00009431"/>
    </source>
</evidence>
<feature type="signal peptide" evidence="11">
    <location>
        <begin position="1"/>
        <end position="25"/>
    </location>
</feature>
<keyword evidence="4 11" id="KW-0121">Carboxypeptidase</keyword>
<dbReference type="InterPro" id="IPR001563">
    <property type="entry name" value="Peptidase_S10"/>
</dbReference>
<evidence type="ECO:0000256" key="3">
    <source>
        <dbReference type="ARBA" id="ARBA00022525"/>
    </source>
</evidence>
<protein>
    <recommendedName>
        <fullName evidence="11">Carboxypeptidase</fullName>
        <ecNumber evidence="11">3.4.16.-</ecNumber>
    </recommendedName>
</protein>
<keyword evidence="5 11" id="KW-0645">Protease</keyword>
<dbReference type="PROSITE" id="PS00560">
    <property type="entry name" value="CARBOXYPEPT_SER_HIS"/>
    <property type="match status" value="1"/>
</dbReference>
<reference evidence="13" key="1">
    <citation type="journal article" date="2016" name="Proc. Natl. Acad. Sci. U.S.A.">
        <title>Chromosome-level assembly of Arabidopsis thaliana Ler reveals the extent of translocation and inversion polymorphisms.</title>
        <authorList>
            <person name="Zapata L."/>
            <person name="Ding J."/>
            <person name="Willing E.M."/>
            <person name="Hartwig B."/>
            <person name="Bezdan D."/>
            <person name="Jiao W.B."/>
            <person name="Patel V."/>
            <person name="Velikkakam James G."/>
            <person name="Koornneef M."/>
            <person name="Ossowski S."/>
            <person name="Schneeberger K."/>
        </authorList>
    </citation>
    <scope>NUCLEOTIDE SEQUENCE [LARGE SCALE GENOMIC DNA]</scope>
    <source>
        <strain evidence="13">cv. Landsberg erecta</strain>
    </source>
</reference>
<dbReference type="Proteomes" id="UP000078284">
    <property type="component" value="Chromosome 3"/>
</dbReference>
<keyword evidence="9" id="KW-0325">Glycoprotein</keyword>
<keyword evidence="3" id="KW-0964">Secreted</keyword>
<dbReference type="PROSITE" id="PS00131">
    <property type="entry name" value="CARBOXYPEPT_SER_SER"/>
    <property type="match status" value="1"/>
</dbReference>
<feature type="chain" id="PRO_5007949967" description="Carboxypeptidase" evidence="11">
    <location>
        <begin position="26"/>
        <end position="501"/>
    </location>
</feature>
<evidence type="ECO:0000256" key="5">
    <source>
        <dbReference type="ARBA" id="ARBA00022670"/>
    </source>
</evidence>
<dbReference type="InterPro" id="IPR029058">
    <property type="entry name" value="AB_hydrolase_fold"/>
</dbReference>
<dbReference type="EC" id="3.4.16.-" evidence="11"/>
<evidence type="ECO:0000256" key="7">
    <source>
        <dbReference type="ARBA" id="ARBA00022801"/>
    </source>
</evidence>
<evidence type="ECO:0000313" key="13">
    <source>
        <dbReference type="Proteomes" id="UP000078284"/>
    </source>
</evidence>
<comment type="subcellular location">
    <subcellularLocation>
        <location evidence="1">Secreted</location>
    </subcellularLocation>
</comment>
<comment type="function">
    <text evidence="10">Probable carboxypeptidase.</text>
</comment>
<accession>A0A178VMY5</accession>
<keyword evidence="7 11" id="KW-0378">Hydrolase</keyword>